<accession>A0A4R2MAJ3</accession>
<gene>
    <name evidence="2" type="ORF">EV684_10750</name>
</gene>
<dbReference type="InterPro" id="IPR051531">
    <property type="entry name" value="N-acetyltransferase"/>
</dbReference>
<evidence type="ECO:0000259" key="1">
    <source>
        <dbReference type="PROSITE" id="PS51186"/>
    </source>
</evidence>
<evidence type="ECO:0000313" key="2">
    <source>
        <dbReference type="EMBL" id="TCP02045.1"/>
    </source>
</evidence>
<feature type="domain" description="N-acetyltransferase" evidence="1">
    <location>
        <begin position="174"/>
        <end position="332"/>
    </location>
</feature>
<protein>
    <submittedName>
        <fullName evidence="2">RimJ/RimL family protein N-acetyltransferase</fullName>
    </submittedName>
</protein>
<proteinExistence type="predicted"/>
<dbReference type="InterPro" id="IPR016181">
    <property type="entry name" value="Acyl_CoA_acyltransferase"/>
</dbReference>
<organism evidence="2 3">
    <name type="scientific">Rubrivivax gelatinosus</name>
    <name type="common">Rhodocyclus gelatinosus</name>
    <name type="synonym">Rhodopseudomonas gelatinosa</name>
    <dbReference type="NCBI Taxonomy" id="28068"/>
    <lineage>
        <taxon>Bacteria</taxon>
        <taxon>Pseudomonadati</taxon>
        <taxon>Pseudomonadota</taxon>
        <taxon>Betaproteobacteria</taxon>
        <taxon>Burkholderiales</taxon>
        <taxon>Sphaerotilaceae</taxon>
        <taxon>Rubrivivax</taxon>
    </lineage>
</organism>
<feature type="domain" description="N-acetyltransferase" evidence="1">
    <location>
        <begin position="1"/>
        <end position="161"/>
    </location>
</feature>
<dbReference type="InterPro" id="IPR000182">
    <property type="entry name" value="GNAT_dom"/>
</dbReference>
<dbReference type="CDD" id="cd04301">
    <property type="entry name" value="NAT_SF"/>
    <property type="match status" value="2"/>
</dbReference>
<dbReference type="GeneID" id="99686343"/>
<dbReference type="SUPFAM" id="SSF55729">
    <property type="entry name" value="Acyl-CoA N-acyltransferases (Nat)"/>
    <property type="match status" value="2"/>
</dbReference>
<dbReference type="Pfam" id="PF00583">
    <property type="entry name" value="Acetyltransf_1"/>
    <property type="match status" value="1"/>
</dbReference>
<dbReference type="OrthoDB" id="9801656at2"/>
<dbReference type="Pfam" id="PF13302">
    <property type="entry name" value="Acetyltransf_3"/>
    <property type="match status" value="1"/>
</dbReference>
<dbReference type="AlphaFoldDB" id="A0A4R2MAJ3"/>
<name>A0A4R2MAJ3_RUBGE</name>
<sequence length="332" mass="36338">MQLLPATADDRELIAALVAHSNAEVAARFGLTQANCPKHPSFCTPEWIAEDNARGQRYVLARVDGEAAGCVALDYPAEPGTVHLNRLSVLPPWRRRGVGRALTEAVLAAAAGWGAKRVSIGVIAAHGELVRWYERLGFVAGPTRRFEHLPFEVLYLTHELAPVEPATLFETERLHCRRWRPEDHEALQQVYGDADAMRWAGDGRGITPAECEAWRRVTAINDATRGYGMATLERRGDGRIVGFCGLVHPGGQVEPEAKYAFAREHWGQGLASEALQGLLAWADKHGIGPVIATVAEPNLASRRVIEKAGMHCVERRDEDDGIPTLVYARPAG</sequence>
<keyword evidence="2" id="KW-0808">Transferase</keyword>
<comment type="caution">
    <text evidence="2">The sequence shown here is derived from an EMBL/GenBank/DDBJ whole genome shotgun (WGS) entry which is preliminary data.</text>
</comment>
<dbReference type="EMBL" id="SLXD01000007">
    <property type="protein sequence ID" value="TCP02045.1"/>
    <property type="molecule type" value="Genomic_DNA"/>
</dbReference>
<dbReference type="PANTHER" id="PTHR43792:SF1">
    <property type="entry name" value="N-ACETYLTRANSFERASE DOMAIN-CONTAINING PROTEIN"/>
    <property type="match status" value="1"/>
</dbReference>
<dbReference type="GO" id="GO:0016747">
    <property type="term" value="F:acyltransferase activity, transferring groups other than amino-acyl groups"/>
    <property type="evidence" value="ECO:0007669"/>
    <property type="project" value="InterPro"/>
</dbReference>
<dbReference type="PANTHER" id="PTHR43792">
    <property type="entry name" value="GNAT FAMILY, PUTATIVE (AFU_ORTHOLOGUE AFUA_3G00765)-RELATED-RELATED"/>
    <property type="match status" value="1"/>
</dbReference>
<evidence type="ECO:0000313" key="3">
    <source>
        <dbReference type="Proteomes" id="UP000295106"/>
    </source>
</evidence>
<dbReference type="PROSITE" id="PS51186">
    <property type="entry name" value="GNAT"/>
    <property type="match status" value="2"/>
</dbReference>
<reference evidence="2 3" key="1">
    <citation type="submission" date="2019-03" db="EMBL/GenBank/DDBJ databases">
        <title>Genomic Encyclopedia of Type Strains, Phase IV (KMG-IV): sequencing the most valuable type-strain genomes for metagenomic binning, comparative biology and taxonomic classification.</title>
        <authorList>
            <person name="Goeker M."/>
        </authorList>
    </citation>
    <scope>NUCLEOTIDE SEQUENCE [LARGE SCALE GENOMIC DNA]</scope>
    <source>
        <strain evidence="2 3">DSM 1709</strain>
    </source>
</reference>
<dbReference type="RefSeq" id="WP_132647500.1">
    <property type="nucleotide sequence ID" value="NZ_CP181386.1"/>
</dbReference>
<dbReference type="Proteomes" id="UP000295106">
    <property type="component" value="Unassembled WGS sequence"/>
</dbReference>
<dbReference type="Gene3D" id="3.40.630.30">
    <property type="match status" value="2"/>
</dbReference>